<gene>
    <name evidence="1" type="ORF">TU35_001740</name>
</gene>
<proteinExistence type="predicted"/>
<evidence type="ECO:0000313" key="1">
    <source>
        <dbReference type="EMBL" id="MFB6489962.1"/>
    </source>
</evidence>
<evidence type="ECO:0000313" key="2">
    <source>
        <dbReference type="Proteomes" id="UP000033636"/>
    </source>
</evidence>
<dbReference type="EMBL" id="JZWT02000003">
    <property type="protein sequence ID" value="MFB6489962.1"/>
    <property type="molecule type" value="Genomic_DNA"/>
</dbReference>
<dbReference type="Proteomes" id="UP000033636">
    <property type="component" value="Unassembled WGS sequence"/>
</dbReference>
<accession>A0ACC6UYS1</accession>
<organism evidence="1 2">
    <name type="scientific">Thermoproteus sp. AZ2</name>
    <dbReference type="NCBI Taxonomy" id="1609232"/>
    <lineage>
        <taxon>Archaea</taxon>
        <taxon>Thermoproteota</taxon>
        <taxon>Thermoprotei</taxon>
        <taxon>Thermoproteales</taxon>
        <taxon>Thermoproteaceae</taxon>
        <taxon>Thermoproteus</taxon>
    </lineage>
</organism>
<comment type="caution">
    <text evidence="1">The sequence shown here is derived from an EMBL/GenBank/DDBJ whole genome shotgun (WGS) entry which is preliminary data.</text>
</comment>
<name>A0ACC6UYS1_9CREN</name>
<sequence>MEALGAKWARVIDSRGPFSIRRSAPKIYIPYMGSSITATYVKYPYENAVVVAENVGRAVAIGSVVVEWGGVGVYKGGLRTLPGAAVLAQAAPELAPPLPAIAEAVARLALRISQISQ</sequence>
<reference evidence="1" key="1">
    <citation type="submission" date="2024-07" db="EMBL/GenBank/DDBJ databases">
        <title>Metagenome and Metagenome-Assembled Genomes of Archaea from a hot spring from the geothermal field of Los Azufres, Mexico.</title>
        <authorList>
            <person name="Marin-Paredes R."/>
            <person name="Martinez-Romero E."/>
            <person name="Servin-Garciduenas L.E."/>
        </authorList>
    </citation>
    <scope>NUCLEOTIDE SEQUENCE</scope>
</reference>
<protein>
    <submittedName>
        <fullName evidence="1">Uncharacterized protein</fullName>
    </submittedName>
</protein>